<dbReference type="SMART" id="SM00115">
    <property type="entry name" value="CASc"/>
    <property type="match status" value="2"/>
</dbReference>
<evidence type="ECO:0008006" key="7">
    <source>
        <dbReference type="Google" id="ProtNLM"/>
    </source>
</evidence>
<feature type="domain" description="Caspase family p20" evidence="3">
    <location>
        <begin position="336"/>
        <end position="451"/>
    </location>
</feature>
<evidence type="ECO:0000256" key="2">
    <source>
        <dbReference type="ARBA" id="ARBA00022703"/>
    </source>
</evidence>
<dbReference type="InterPro" id="IPR001315">
    <property type="entry name" value="CARD"/>
</dbReference>
<dbReference type="SUPFAM" id="SSF52129">
    <property type="entry name" value="Caspase-like"/>
    <property type="match status" value="2"/>
</dbReference>
<dbReference type="GO" id="GO:0004197">
    <property type="term" value="F:cysteine-type endopeptidase activity"/>
    <property type="evidence" value="ECO:0007669"/>
    <property type="project" value="InterPro"/>
</dbReference>
<dbReference type="InterPro" id="IPR011029">
    <property type="entry name" value="DEATH-like_dom_sf"/>
</dbReference>
<gene>
    <name evidence="5" type="ORF">PHYPO_G00057270</name>
</gene>
<name>A0A5N5M6Q4_PANHP</name>
<dbReference type="GO" id="GO:0006508">
    <property type="term" value="P:proteolysis"/>
    <property type="evidence" value="ECO:0007669"/>
    <property type="project" value="InterPro"/>
</dbReference>
<dbReference type="InterPro" id="IPR029030">
    <property type="entry name" value="Caspase-like_dom_sf"/>
</dbReference>
<comment type="caution">
    <text evidence="5">The sequence shown here is derived from an EMBL/GenBank/DDBJ whole genome shotgun (WGS) entry which is preliminary data.</text>
</comment>
<evidence type="ECO:0000259" key="4">
    <source>
        <dbReference type="PROSITE" id="PS50209"/>
    </source>
</evidence>
<dbReference type="InterPro" id="IPR011600">
    <property type="entry name" value="Pept_C14_caspase"/>
</dbReference>
<keyword evidence="6" id="KW-1185">Reference proteome</keyword>
<dbReference type="GO" id="GO:0006915">
    <property type="term" value="P:apoptotic process"/>
    <property type="evidence" value="ECO:0007669"/>
    <property type="project" value="UniProtKB-KW"/>
</dbReference>
<dbReference type="Pfam" id="PF00656">
    <property type="entry name" value="Peptidase_C14"/>
    <property type="match status" value="2"/>
</dbReference>
<evidence type="ECO:0000256" key="1">
    <source>
        <dbReference type="ARBA" id="ARBA00010134"/>
    </source>
</evidence>
<dbReference type="PANTHER" id="PTHR48169:SF6">
    <property type="entry name" value="CASPASE-8-LIKE"/>
    <property type="match status" value="1"/>
</dbReference>
<dbReference type="GO" id="GO:0042981">
    <property type="term" value="P:regulation of apoptotic process"/>
    <property type="evidence" value="ECO:0007669"/>
    <property type="project" value="InterPro"/>
</dbReference>
<proteinExistence type="inferred from homology"/>
<dbReference type="InterPro" id="IPR015917">
    <property type="entry name" value="Pept_C14A"/>
</dbReference>
<dbReference type="PROSITE" id="PS50208">
    <property type="entry name" value="CASPASE_P20"/>
    <property type="match status" value="2"/>
</dbReference>
<accession>A0A5N5M6Q4</accession>
<dbReference type="CDD" id="cd01671">
    <property type="entry name" value="CARD"/>
    <property type="match status" value="1"/>
</dbReference>
<evidence type="ECO:0000313" key="6">
    <source>
        <dbReference type="Proteomes" id="UP000327468"/>
    </source>
</evidence>
<protein>
    <recommendedName>
        <fullName evidence="7">Caspase family p20 domain-containing protein</fullName>
    </recommendedName>
</protein>
<dbReference type="GO" id="GO:0005737">
    <property type="term" value="C:cytoplasm"/>
    <property type="evidence" value="ECO:0007669"/>
    <property type="project" value="UniProtKB-ARBA"/>
</dbReference>
<dbReference type="AlphaFoldDB" id="A0A5N5M6Q4"/>
<keyword evidence="2" id="KW-0053">Apoptosis</keyword>
<dbReference type="EMBL" id="VFJC01000015">
    <property type="protein sequence ID" value="KAB5550732.1"/>
    <property type="molecule type" value="Genomic_DNA"/>
</dbReference>
<dbReference type="InterPro" id="IPR001309">
    <property type="entry name" value="Pept_C14_p20"/>
</dbReference>
<feature type="domain" description="CARD" evidence="4">
    <location>
        <begin position="253"/>
        <end position="334"/>
    </location>
</feature>
<feature type="domain" description="Caspase family p20" evidence="3">
    <location>
        <begin position="26"/>
        <end position="148"/>
    </location>
</feature>
<dbReference type="InterPro" id="IPR016129">
    <property type="entry name" value="Caspase_his_AS"/>
</dbReference>
<dbReference type="Gene3D" id="3.40.50.1460">
    <property type="match status" value="2"/>
</dbReference>
<sequence>MKHHRRKFDLPRHLMRIHEYKMSSEPRGVCLIISNMTFDSPLRYRHGSDKDEESLKEVFEWLGFTVEVHRNQTAEEMKAILKTHGQKHHEGDSFVCCILTHGTTDGVYGTDGGIVTGKDIFSLFSGTSCPSLINKPKVFLIQTCLGKLYQLVPVKPGQEQTLQTYVEIRIPVDEDFLVVQLPDEPFVSLSIQLLCHHLKRYCPEGKDIDFILQRSSLFKPDTQISTLNPMRKRLVFHVPKYEFLKTRKDSSDTSSAVMETLIKNKIFLLNTLSTDASIVLQYVLKDNIITSREYNNLNQPKYTQEQTIINLLDNVMSKGDEACHKFLKLLQREDLQETFPQLKKLFTPDETSQKKESIKRVFEWLGFTVEVHRNQTAEEMKAILKTHGQKHHEGDSFVCCILTHGTTDGVYGTDGGIVTGKDIFSLFSGTSCPSLLNKPKVFLIKACLGKLHQQAFKPGQEQTLQTYDKIGIPVDEDFLVVQLPDEPYYTWGNPMGSSSIQLLCHHLKRYCPE</sequence>
<dbReference type="SUPFAM" id="SSF47986">
    <property type="entry name" value="DEATH domain"/>
    <property type="match status" value="1"/>
</dbReference>
<dbReference type="PANTHER" id="PTHR48169">
    <property type="entry name" value="DED DOMAIN-CONTAINING PROTEIN"/>
    <property type="match status" value="1"/>
</dbReference>
<dbReference type="PROSITE" id="PS01121">
    <property type="entry name" value="CASPASE_HIS"/>
    <property type="match status" value="2"/>
</dbReference>
<reference evidence="5 6" key="1">
    <citation type="submission" date="2019-06" db="EMBL/GenBank/DDBJ databases">
        <title>A chromosome-scale genome assembly of the striped catfish, Pangasianodon hypophthalmus.</title>
        <authorList>
            <person name="Wen M."/>
            <person name="Zahm M."/>
            <person name="Roques C."/>
            <person name="Cabau C."/>
            <person name="Klopp C."/>
            <person name="Donnadieu C."/>
            <person name="Jouanno E."/>
            <person name="Avarre J.-C."/>
            <person name="Campet M."/>
            <person name="Ha T.T.T."/>
            <person name="Dugue R."/>
            <person name="Lampietro C."/>
            <person name="Louis A."/>
            <person name="Herpin A."/>
            <person name="Echchiki A."/>
            <person name="Berthelot C."/>
            <person name="Parey E."/>
            <person name="Roest-Crollius H."/>
            <person name="Braasch I."/>
            <person name="Postlethwait J."/>
            <person name="Bobe J."/>
            <person name="Montfort J."/>
            <person name="Bouchez O."/>
            <person name="Begum T."/>
            <person name="Schartl M."/>
            <person name="Guiguen Y."/>
        </authorList>
    </citation>
    <scope>NUCLEOTIDE SEQUENCE [LARGE SCALE GENOMIC DNA]</scope>
    <source>
        <strain evidence="5 6">Indonesia</strain>
        <tissue evidence="5">Blood</tissue>
    </source>
</reference>
<dbReference type="PRINTS" id="PR00376">
    <property type="entry name" value="IL1BCENZYME"/>
</dbReference>
<dbReference type="Proteomes" id="UP000327468">
    <property type="component" value="Chromosome 14"/>
</dbReference>
<dbReference type="Gene3D" id="1.10.533.10">
    <property type="entry name" value="Death Domain, Fas"/>
    <property type="match status" value="1"/>
</dbReference>
<evidence type="ECO:0000259" key="3">
    <source>
        <dbReference type="PROSITE" id="PS50208"/>
    </source>
</evidence>
<dbReference type="Pfam" id="PF00619">
    <property type="entry name" value="CARD"/>
    <property type="match status" value="1"/>
</dbReference>
<comment type="similarity">
    <text evidence="1">Belongs to the peptidase C14A family.</text>
</comment>
<organism evidence="5 6">
    <name type="scientific">Pangasianodon hypophthalmus</name>
    <name type="common">Striped catfish</name>
    <name type="synonym">Helicophagus hypophthalmus</name>
    <dbReference type="NCBI Taxonomy" id="310915"/>
    <lineage>
        <taxon>Eukaryota</taxon>
        <taxon>Metazoa</taxon>
        <taxon>Chordata</taxon>
        <taxon>Craniata</taxon>
        <taxon>Vertebrata</taxon>
        <taxon>Euteleostomi</taxon>
        <taxon>Actinopterygii</taxon>
        <taxon>Neopterygii</taxon>
        <taxon>Teleostei</taxon>
        <taxon>Ostariophysi</taxon>
        <taxon>Siluriformes</taxon>
        <taxon>Pangasiidae</taxon>
        <taxon>Pangasianodon</taxon>
    </lineage>
</organism>
<evidence type="ECO:0000313" key="5">
    <source>
        <dbReference type="EMBL" id="KAB5550732.1"/>
    </source>
</evidence>
<dbReference type="PROSITE" id="PS50209">
    <property type="entry name" value="CARD"/>
    <property type="match status" value="1"/>
</dbReference>